<evidence type="ECO:0000313" key="3">
    <source>
        <dbReference type="EMBL" id="KAK7035563.1"/>
    </source>
</evidence>
<dbReference type="Proteomes" id="UP001381693">
    <property type="component" value="Unassembled WGS sequence"/>
</dbReference>
<feature type="compositionally biased region" description="Basic and acidic residues" evidence="1">
    <location>
        <begin position="354"/>
        <end position="373"/>
    </location>
</feature>
<keyword evidence="4" id="KW-1185">Reference proteome</keyword>
<reference evidence="3 4" key="1">
    <citation type="submission" date="2023-11" db="EMBL/GenBank/DDBJ databases">
        <title>Halocaridina rubra genome assembly.</title>
        <authorList>
            <person name="Smith C."/>
        </authorList>
    </citation>
    <scope>NUCLEOTIDE SEQUENCE [LARGE SCALE GENOMIC DNA]</scope>
    <source>
        <strain evidence="3">EP-1</strain>
        <tissue evidence="3">Whole</tissue>
    </source>
</reference>
<feature type="region of interest" description="Disordered" evidence="1">
    <location>
        <begin position="192"/>
        <end position="212"/>
    </location>
</feature>
<keyword evidence="2" id="KW-1133">Transmembrane helix</keyword>
<dbReference type="AlphaFoldDB" id="A0AAN8ZYV3"/>
<sequence length="536" mass="60629">FFACNATQTTKEITHAKGWLKNLEEVLREKEELLPIRILKTVPFFGKNINAEDFLPATGTQQFDLESLHLKTFGSFATVNIQATSAMYSLISYLPGFKRFAGTFTEGQAYKQRVAMATKNIEDVNNVAKFIPYYAKTLKVVVPEINMRSESSPELNIILLIITCFVAPYASAKAVAYIVEKFMMKNVVNKKKEECQQPHPENEESPDDRSEEGKLLAVVKAVVSTESEEQITERKAEVEEKAIDTVEVEMEQNEKEMETNNEVSAEEESAEKDSEEQHPENEASPDDRSEDEKSLAVVESAVSTESEEQIIERKAELEEKAIDTVEVEMEQNEKEMETNNEVSAEEESAEQDSEEQHPENEASPDDRSEDEKSLAVVESAVSTESEEQITERKAEVEEKVLDVIETVEVELEPEIEAENQVEEENEVTNLVTEKEADDEVTIETMQNVPSPVIEQSSGEGELQAESSPEKFISEETNKVSTEQNDTASPEEKREELKPEKILVTTQMRETISMEPLMPLPREFVDNRMLVETMVKQ</sequence>
<feature type="compositionally biased region" description="Acidic residues" evidence="1">
    <location>
        <begin position="411"/>
        <end position="426"/>
    </location>
</feature>
<keyword evidence="2" id="KW-0812">Transmembrane</keyword>
<feature type="transmembrane region" description="Helical" evidence="2">
    <location>
        <begin position="157"/>
        <end position="179"/>
    </location>
</feature>
<feature type="compositionally biased region" description="Basic and acidic residues" evidence="1">
    <location>
        <begin position="489"/>
        <end position="500"/>
    </location>
</feature>
<feature type="compositionally biased region" description="Low complexity" evidence="1">
    <location>
        <begin position="374"/>
        <end position="383"/>
    </location>
</feature>
<feature type="compositionally biased region" description="Low complexity" evidence="1">
    <location>
        <begin position="295"/>
        <end position="304"/>
    </location>
</feature>
<proteinExistence type="predicted"/>
<feature type="region of interest" description="Disordered" evidence="1">
    <location>
        <begin position="251"/>
        <end position="395"/>
    </location>
</feature>
<feature type="region of interest" description="Disordered" evidence="1">
    <location>
        <begin position="411"/>
        <end position="501"/>
    </location>
</feature>
<feature type="compositionally biased region" description="Basic and acidic residues" evidence="1">
    <location>
        <begin position="310"/>
        <end position="323"/>
    </location>
</feature>
<feature type="non-terminal residue" evidence="3">
    <location>
        <position position="536"/>
    </location>
</feature>
<dbReference type="EMBL" id="JAXCGZ010022193">
    <property type="protein sequence ID" value="KAK7035563.1"/>
    <property type="molecule type" value="Genomic_DNA"/>
</dbReference>
<evidence type="ECO:0000256" key="1">
    <source>
        <dbReference type="SAM" id="MobiDB-lite"/>
    </source>
</evidence>
<evidence type="ECO:0000313" key="4">
    <source>
        <dbReference type="Proteomes" id="UP001381693"/>
    </source>
</evidence>
<name>A0AAN8ZYV3_HALRR</name>
<keyword evidence="2" id="KW-0472">Membrane</keyword>
<evidence type="ECO:0000256" key="2">
    <source>
        <dbReference type="SAM" id="Phobius"/>
    </source>
</evidence>
<accession>A0AAN8ZYV3</accession>
<feature type="compositionally biased region" description="Basic and acidic residues" evidence="1">
    <location>
        <begin position="271"/>
        <end position="294"/>
    </location>
</feature>
<comment type="caution">
    <text evidence="3">The sequence shown here is derived from an EMBL/GenBank/DDBJ whole genome shotgun (WGS) entry which is preliminary data.</text>
</comment>
<feature type="compositionally biased region" description="Polar residues" evidence="1">
    <location>
        <begin position="478"/>
        <end position="487"/>
    </location>
</feature>
<feature type="compositionally biased region" description="Acidic residues" evidence="1">
    <location>
        <begin position="343"/>
        <end position="353"/>
    </location>
</feature>
<organism evidence="3 4">
    <name type="scientific">Halocaridina rubra</name>
    <name type="common">Hawaiian red shrimp</name>
    <dbReference type="NCBI Taxonomy" id="373956"/>
    <lineage>
        <taxon>Eukaryota</taxon>
        <taxon>Metazoa</taxon>
        <taxon>Ecdysozoa</taxon>
        <taxon>Arthropoda</taxon>
        <taxon>Crustacea</taxon>
        <taxon>Multicrustacea</taxon>
        <taxon>Malacostraca</taxon>
        <taxon>Eumalacostraca</taxon>
        <taxon>Eucarida</taxon>
        <taxon>Decapoda</taxon>
        <taxon>Pleocyemata</taxon>
        <taxon>Caridea</taxon>
        <taxon>Atyoidea</taxon>
        <taxon>Atyidae</taxon>
        <taxon>Halocaridina</taxon>
    </lineage>
</organism>
<gene>
    <name evidence="3" type="ORF">SK128_005899</name>
</gene>
<feature type="compositionally biased region" description="Basic and acidic residues" evidence="1">
    <location>
        <begin position="467"/>
        <end position="477"/>
    </location>
</feature>
<feature type="non-terminal residue" evidence="3">
    <location>
        <position position="1"/>
    </location>
</feature>
<feature type="compositionally biased region" description="Polar residues" evidence="1">
    <location>
        <begin position="443"/>
        <end position="458"/>
    </location>
</feature>
<protein>
    <submittedName>
        <fullName evidence="3">Uncharacterized protein</fullName>
    </submittedName>
</protein>